<keyword evidence="8" id="KW-1185">Reference proteome</keyword>
<keyword evidence="3 5" id="KW-1133">Transmembrane helix</keyword>
<evidence type="ECO:0000313" key="7">
    <source>
        <dbReference type="EMBL" id="AXY25302.1"/>
    </source>
</evidence>
<evidence type="ECO:0000313" key="8">
    <source>
        <dbReference type="Proteomes" id="UP000263232"/>
    </source>
</evidence>
<feature type="transmembrane region" description="Helical" evidence="5">
    <location>
        <begin position="249"/>
        <end position="270"/>
    </location>
</feature>
<name>A0A347WJP5_9LACT</name>
<dbReference type="EMBL" id="CP023434">
    <property type="protein sequence ID" value="AXY25302.1"/>
    <property type="molecule type" value="Genomic_DNA"/>
</dbReference>
<dbReference type="PANTHER" id="PTHR37422:SF13">
    <property type="entry name" value="LIPOPOLYSACCHARIDE BIOSYNTHESIS PROTEIN PA4999-RELATED"/>
    <property type="match status" value="1"/>
</dbReference>
<evidence type="ECO:0000256" key="3">
    <source>
        <dbReference type="ARBA" id="ARBA00022989"/>
    </source>
</evidence>
<feature type="transmembrane region" description="Helical" evidence="5">
    <location>
        <begin position="121"/>
        <end position="138"/>
    </location>
</feature>
<feature type="domain" description="O-antigen ligase-related" evidence="6">
    <location>
        <begin position="207"/>
        <end position="339"/>
    </location>
</feature>
<dbReference type="RefSeq" id="WP_118990215.1">
    <property type="nucleotide sequence ID" value="NZ_CP023434.1"/>
</dbReference>
<feature type="transmembrane region" description="Helical" evidence="5">
    <location>
        <begin position="93"/>
        <end position="114"/>
    </location>
</feature>
<sequence length="419" mass="48623">MKNNNKFKKINRTSDLYIAIALTISMFLLLFFPQNVYFNLLFIIVVFLLYILFNLPNFKINLNASIFSLLLFIIISIFGLLMGSSPADGANTFILQLCVVFLVQISLTGNIVNFSYIKNGFLFLCILIIIGNIIQIINPEFLITINQMHLHDYFLNSTTQYIREGRLNSFTFNTGVNAFFIMILLFAILNNMLASKKTSRKIIYAFFSLFLLYLLIGTHRRTHLIAFVIVFAISMILHYKFSFKSFFKILFFIGLFIILFLNTEIGQAMIQRILLNNDINDITTGRWPVYKQMWSDFLSKPLLGHGTYTTSQNIYLSFGHNIYLQVLRENGIIGFLAFLSYLIINLYYSTRIFFINTTKRLRKENLLLFQIQLSFIIIGVSENPLYELYTLLTYVIVVSVMYTMISKKNMISSESSLEV</sequence>
<dbReference type="Proteomes" id="UP000263232">
    <property type="component" value="Chromosome"/>
</dbReference>
<feature type="transmembrane region" description="Helical" evidence="5">
    <location>
        <begin position="388"/>
        <end position="405"/>
    </location>
</feature>
<feature type="transmembrane region" description="Helical" evidence="5">
    <location>
        <begin position="170"/>
        <end position="190"/>
    </location>
</feature>
<proteinExistence type="predicted"/>
<organism evidence="7 8">
    <name type="scientific">Suicoccus acidiformans</name>
    <dbReference type="NCBI Taxonomy" id="2036206"/>
    <lineage>
        <taxon>Bacteria</taxon>
        <taxon>Bacillati</taxon>
        <taxon>Bacillota</taxon>
        <taxon>Bacilli</taxon>
        <taxon>Lactobacillales</taxon>
        <taxon>Aerococcaceae</taxon>
        <taxon>Suicoccus</taxon>
    </lineage>
</organism>
<accession>A0A347WJP5</accession>
<feature type="transmembrane region" description="Helical" evidence="5">
    <location>
        <begin position="62"/>
        <end position="81"/>
    </location>
</feature>
<feature type="transmembrane region" description="Helical" evidence="5">
    <location>
        <begin position="202"/>
        <end position="218"/>
    </location>
</feature>
<evidence type="ECO:0000256" key="2">
    <source>
        <dbReference type="ARBA" id="ARBA00022692"/>
    </source>
</evidence>
<keyword evidence="4 5" id="KW-0472">Membrane</keyword>
<evidence type="ECO:0000256" key="5">
    <source>
        <dbReference type="SAM" id="Phobius"/>
    </source>
</evidence>
<gene>
    <name evidence="7" type="ORF">CL176_04425</name>
</gene>
<feature type="transmembrane region" description="Helical" evidence="5">
    <location>
        <begin position="332"/>
        <end position="354"/>
    </location>
</feature>
<dbReference type="KEGG" id="abae:CL176_04425"/>
<dbReference type="InterPro" id="IPR007016">
    <property type="entry name" value="O-antigen_ligase-rel_domated"/>
</dbReference>
<feature type="transmembrane region" description="Helical" evidence="5">
    <location>
        <begin position="224"/>
        <end position="242"/>
    </location>
</feature>
<dbReference type="AlphaFoldDB" id="A0A347WJP5"/>
<feature type="transmembrane region" description="Helical" evidence="5">
    <location>
        <begin position="38"/>
        <end position="55"/>
    </location>
</feature>
<dbReference type="PANTHER" id="PTHR37422">
    <property type="entry name" value="TEICHURONIC ACID BIOSYNTHESIS PROTEIN TUAE"/>
    <property type="match status" value="1"/>
</dbReference>
<feature type="transmembrane region" description="Helical" evidence="5">
    <location>
        <begin position="16"/>
        <end position="32"/>
    </location>
</feature>
<evidence type="ECO:0000256" key="1">
    <source>
        <dbReference type="ARBA" id="ARBA00004141"/>
    </source>
</evidence>
<evidence type="ECO:0000256" key="4">
    <source>
        <dbReference type="ARBA" id="ARBA00023136"/>
    </source>
</evidence>
<keyword evidence="2 5" id="KW-0812">Transmembrane</keyword>
<dbReference type="GO" id="GO:0016020">
    <property type="term" value="C:membrane"/>
    <property type="evidence" value="ECO:0007669"/>
    <property type="project" value="UniProtKB-SubCell"/>
</dbReference>
<reference evidence="7 8" key="1">
    <citation type="submission" date="2017-09" db="EMBL/GenBank/DDBJ databases">
        <title>Complete genome sequence of Oxytococcus suis strain ZY16052.</title>
        <authorList>
            <person name="Li F."/>
        </authorList>
    </citation>
    <scope>NUCLEOTIDE SEQUENCE [LARGE SCALE GENOMIC DNA]</scope>
    <source>
        <strain evidence="7 8">ZY16052</strain>
    </source>
</reference>
<comment type="subcellular location">
    <subcellularLocation>
        <location evidence="1">Membrane</location>
        <topology evidence="1">Multi-pass membrane protein</topology>
    </subcellularLocation>
</comment>
<evidence type="ECO:0000259" key="6">
    <source>
        <dbReference type="Pfam" id="PF04932"/>
    </source>
</evidence>
<dbReference type="OrthoDB" id="104748at2"/>
<dbReference type="InterPro" id="IPR051533">
    <property type="entry name" value="WaaL-like"/>
</dbReference>
<dbReference type="Pfam" id="PF04932">
    <property type="entry name" value="Wzy_C"/>
    <property type="match status" value="1"/>
</dbReference>
<protein>
    <recommendedName>
        <fullName evidence="6">O-antigen ligase-related domain-containing protein</fullName>
    </recommendedName>
</protein>